<comment type="subcellular location">
    <subcellularLocation>
        <location evidence="10">Cell membrane</location>
        <topology evidence="10">Multi-pass membrane protein</topology>
    </subcellularLocation>
</comment>
<dbReference type="EC" id="2.3.1.275" evidence="10"/>
<feature type="transmembrane region" description="Helical" evidence="10">
    <location>
        <begin position="109"/>
        <end position="137"/>
    </location>
</feature>
<reference evidence="11 12" key="1">
    <citation type="submission" date="2020-08" db="EMBL/GenBank/DDBJ databases">
        <title>Novel species isolated from subtropical streams in China.</title>
        <authorList>
            <person name="Lu H."/>
        </authorList>
    </citation>
    <scope>NUCLEOTIDE SEQUENCE [LARGE SCALE GENOMIC DNA]</scope>
    <source>
        <strain evidence="11 12">KCTC 52442</strain>
    </source>
</reference>
<dbReference type="Pfam" id="PF02660">
    <property type="entry name" value="G3P_acyltransf"/>
    <property type="match status" value="1"/>
</dbReference>
<dbReference type="EMBL" id="JACOFU010000006">
    <property type="protein sequence ID" value="MBC3832684.1"/>
    <property type="molecule type" value="Genomic_DNA"/>
</dbReference>
<keyword evidence="4 10" id="KW-0812">Transmembrane</keyword>
<comment type="function">
    <text evidence="10">Catalyzes the transfer of an acyl group from acyl-phosphate (acyl-PO(4)) to glycerol-3-phosphate (G3P) to form lysophosphatidic acid (LPA). This enzyme utilizes acyl-phosphate as fatty acyl donor, but not acyl-CoA or acyl-ACP.</text>
</comment>
<keyword evidence="5 10" id="KW-1133">Transmembrane helix</keyword>
<dbReference type="InterPro" id="IPR003811">
    <property type="entry name" value="G3P_acylTferase_PlsY"/>
</dbReference>
<dbReference type="RefSeq" id="WP_186891736.1">
    <property type="nucleotide sequence ID" value="NZ_JACOFU010000006.1"/>
</dbReference>
<dbReference type="SMART" id="SM01207">
    <property type="entry name" value="G3P_acyltransf"/>
    <property type="match status" value="1"/>
</dbReference>
<evidence type="ECO:0000313" key="12">
    <source>
        <dbReference type="Proteomes" id="UP000643610"/>
    </source>
</evidence>
<keyword evidence="7 10" id="KW-0472">Membrane</keyword>
<name>A0ABR6XT71_9BURK</name>
<evidence type="ECO:0000256" key="8">
    <source>
        <dbReference type="ARBA" id="ARBA00023209"/>
    </source>
</evidence>
<keyword evidence="12" id="KW-1185">Reference proteome</keyword>
<feature type="transmembrane region" description="Helical" evidence="10">
    <location>
        <begin position="6"/>
        <end position="27"/>
    </location>
</feature>
<evidence type="ECO:0000256" key="9">
    <source>
        <dbReference type="ARBA" id="ARBA00023264"/>
    </source>
</evidence>
<evidence type="ECO:0000256" key="7">
    <source>
        <dbReference type="ARBA" id="ARBA00023136"/>
    </source>
</evidence>
<keyword evidence="3 10" id="KW-0808">Transferase</keyword>
<evidence type="ECO:0000256" key="6">
    <source>
        <dbReference type="ARBA" id="ARBA00023098"/>
    </source>
</evidence>
<evidence type="ECO:0000256" key="4">
    <source>
        <dbReference type="ARBA" id="ARBA00022692"/>
    </source>
</evidence>
<protein>
    <recommendedName>
        <fullName evidence="10">Glycerol-3-phosphate acyltransferase</fullName>
    </recommendedName>
    <alternativeName>
        <fullName evidence="10">Acyl-PO4 G3P acyltransferase</fullName>
    </alternativeName>
    <alternativeName>
        <fullName evidence="10">Acyl-phosphate--glycerol-3-phosphate acyltransferase</fullName>
    </alternativeName>
    <alternativeName>
        <fullName evidence="10">G3P acyltransferase</fullName>
        <shortName evidence="10">GPAT</shortName>
        <ecNumber evidence="10">2.3.1.275</ecNumber>
    </alternativeName>
    <alternativeName>
        <fullName evidence="10">Lysophosphatidic acid synthase</fullName>
        <shortName evidence="10">LPA synthase</shortName>
    </alternativeName>
</protein>
<feature type="transmembrane region" description="Helical" evidence="10">
    <location>
        <begin position="149"/>
        <end position="170"/>
    </location>
</feature>
<proteinExistence type="inferred from homology"/>
<dbReference type="PANTHER" id="PTHR30309">
    <property type="entry name" value="INNER MEMBRANE PROTEIN YGIH"/>
    <property type="match status" value="1"/>
</dbReference>
<sequence>MIVLAFIINAYLLGCLNASFYLAKWLARVDIRTLGSGTAGSRNLLRQFGFSYAIVAFLWDGGKAFVAIKLVSLFGDQANLLTLELLVLCSVIMGHVWPVQMAWRGGKGLACLIGGLLAFDPILLVVCVILFLLLGLTLRLLTQWQKPDIAVYLCLFFIPFVFFLKQWIFLSSSWRSLILPVALLGLGCGIVLFAHRRNIQMTLDHHVDEG</sequence>
<feature type="transmembrane region" description="Helical" evidence="10">
    <location>
        <begin position="48"/>
        <end position="68"/>
    </location>
</feature>
<feature type="transmembrane region" description="Helical" evidence="10">
    <location>
        <begin position="177"/>
        <end position="195"/>
    </location>
</feature>
<dbReference type="GO" id="GO:0016746">
    <property type="term" value="F:acyltransferase activity"/>
    <property type="evidence" value="ECO:0007669"/>
    <property type="project" value="UniProtKB-KW"/>
</dbReference>
<comment type="pathway">
    <text evidence="10">Lipid metabolism; phospholipid metabolism.</text>
</comment>
<dbReference type="HAMAP" id="MF_01043">
    <property type="entry name" value="PlsY"/>
    <property type="match status" value="1"/>
</dbReference>
<dbReference type="PANTHER" id="PTHR30309:SF0">
    <property type="entry name" value="GLYCEROL-3-PHOSPHATE ACYLTRANSFERASE-RELATED"/>
    <property type="match status" value="1"/>
</dbReference>
<evidence type="ECO:0000256" key="1">
    <source>
        <dbReference type="ARBA" id="ARBA00022475"/>
    </source>
</evidence>
<feature type="transmembrane region" description="Helical" evidence="10">
    <location>
        <begin position="80"/>
        <end position="97"/>
    </location>
</feature>
<keyword evidence="9 10" id="KW-1208">Phospholipid metabolism</keyword>
<accession>A0ABR6XT71</accession>
<evidence type="ECO:0000256" key="3">
    <source>
        <dbReference type="ARBA" id="ARBA00022679"/>
    </source>
</evidence>
<gene>
    <name evidence="10" type="primary">plsY</name>
    <name evidence="11" type="ORF">H8K33_14340</name>
</gene>
<keyword evidence="2 10" id="KW-0444">Lipid biosynthesis</keyword>
<keyword evidence="8 10" id="KW-0594">Phospholipid biosynthesis</keyword>
<keyword evidence="1 10" id="KW-1003">Cell membrane</keyword>
<comment type="caution">
    <text evidence="11">The sequence shown here is derived from an EMBL/GenBank/DDBJ whole genome shotgun (WGS) entry which is preliminary data.</text>
</comment>
<evidence type="ECO:0000256" key="10">
    <source>
        <dbReference type="HAMAP-Rule" id="MF_01043"/>
    </source>
</evidence>
<comment type="subunit">
    <text evidence="10">Probably interacts with PlsX.</text>
</comment>
<organism evidence="11 12">
    <name type="scientific">Undibacterium amnicola</name>
    <dbReference type="NCBI Taxonomy" id="1834038"/>
    <lineage>
        <taxon>Bacteria</taxon>
        <taxon>Pseudomonadati</taxon>
        <taxon>Pseudomonadota</taxon>
        <taxon>Betaproteobacteria</taxon>
        <taxon>Burkholderiales</taxon>
        <taxon>Oxalobacteraceae</taxon>
        <taxon>Undibacterium</taxon>
    </lineage>
</organism>
<keyword evidence="6 10" id="KW-0443">Lipid metabolism</keyword>
<evidence type="ECO:0000313" key="11">
    <source>
        <dbReference type="EMBL" id="MBC3832684.1"/>
    </source>
</evidence>
<keyword evidence="11" id="KW-0012">Acyltransferase</keyword>
<evidence type="ECO:0000256" key="5">
    <source>
        <dbReference type="ARBA" id="ARBA00022989"/>
    </source>
</evidence>
<evidence type="ECO:0000256" key="2">
    <source>
        <dbReference type="ARBA" id="ARBA00022516"/>
    </source>
</evidence>
<dbReference type="Proteomes" id="UP000643610">
    <property type="component" value="Unassembled WGS sequence"/>
</dbReference>
<comment type="catalytic activity">
    <reaction evidence="10">
        <text>an acyl phosphate + sn-glycerol 3-phosphate = a 1-acyl-sn-glycero-3-phosphate + phosphate</text>
        <dbReference type="Rhea" id="RHEA:34075"/>
        <dbReference type="ChEBI" id="CHEBI:43474"/>
        <dbReference type="ChEBI" id="CHEBI:57597"/>
        <dbReference type="ChEBI" id="CHEBI:57970"/>
        <dbReference type="ChEBI" id="CHEBI:59918"/>
        <dbReference type="EC" id="2.3.1.275"/>
    </reaction>
</comment>
<comment type="similarity">
    <text evidence="10">Belongs to the PlsY family.</text>
</comment>